<keyword evidence="3" id="KW-0862">Zinc</keyword>
<gene>
    <name evidence="6" type="ORF">SMD27_05515</name>
</gene>
<dbReference type="RefSeq" id="WP_320507314.1">
    <property type="nucleotide sequence ID" value="NZ_JAXCLW010000001.1"/>
</dbReference>
<feature type="region of interest" description="Disordered" evidence="4">
    <location>
        <begin position="109"/>
        <end position="133"/>
    </location>
</feature>
<name>A0ABU5E8A9_9PROT</name>
<dbReference type="EMBL" id="JAXCLW010000001">
    <property type="protein sequence ID" value="MDY0882289.1"/>
    <property type="molecule type" value="Genomic_DNA"/>
</dbReference>
<dbReference type="Pfam" id="PF01807">
    <property type="entry name" value="Zn_ribbon_DnaG"/>
    <property type="match status" value="1"/>
</dbReference>
<feature type="region of interest" description="Disordered" evidence="4">
    <location>
        <begin position="296"/>
        <end position="324"/>
    </location>
</feature>
<evidence type="ECO:0000313" key="6">
    <source>
        <dbReference type="EMBL" id="MDY0882289.1"/>
    </source>
</evidence>
<feature type="domain" description="Zinc finger CHC2-type" evidence="5">
    <location>
        <begin position="37"/>
        <end position="91"/>
    </location>
</feature>
<dbReference type="Pfam" id="PF23639">
    <property type="entry name" value="DUF7146"/>
    <property type="match status" value="1"/>
</dbReference>
<dbReference type="Gene3D" id="3.90.580.10">
    <property type="entry name" value="Zinc finger, CHC2-type domain"/>
    <property type="match status" value="1"/>
</dbReference>
<feature type="compositionally biased region" description="Basic and acidic residues" evidence="4">
    <location>
        <begin position="305"/>
        <end position="320"/>
    </location>
</feature>
<dbReference type="SUPFAM" id="SSF57783">
    <property type="entry name" value="Zinc beta-ribbon"/>
    <property type="match status" value="1"/>
</dbReference>
<dbReference type="PANTHER" id="PTHR30313">
    <property type="entry name" value="DNA PRIMASE"/>
    <property type="match status" value="1"/>
</dbReference>
<organism evidence="6 7">
    <name type="scientific">Dongia soli</name>
    <dbReference type="NCBI Taxonomy" id="600628"/>
    <lineage>
        <taxon>Bacteria</taxon>
        <taxon>Pseudomonadati</taxon>
        <taxon>Pseudomonadota</taxon>
        <taxon>Alphaproteobacteria</taxon>
        <taxon>Rhodospirillales</taxon>
        <taxon>Dongiaceae</taxon>
        <taxon>Dongia</taxon>
    </lineage>
</organism>
<dbReference type="InterPro" id="IPR055570">
    <property type="entry name" value="DUF7146"/>
</dbReference>
<evidence type="ECO:0000256" key="4">
    <source>
        <dbReference type="SAM" id="MobiDB-lite"/>
    </source>
</evidence>
<feature type="compositionally biased region" description="Low complexity" evidence="4">
    <location>
        <begin position="113"/>
        <end position="123"/>
    </location>
</feature>
<keyword evidence="7" id="KW-1185">Reference proteome</keyword>
<accession>A0ABU5E8A9</accession>
<dbReference type="InterPro" id="IPR002694">
    <property type="entry name" value="Znf_CHC2"/>
</dbReference>
<evidence type="ECO:0000259" key="5">
    <source>
        <dbReference type="SMART" id="SM00400"/>
    </source>
</evidence>
<dbReference type="InterPro" id="IPR036977">
    <property type="entry name" value="DNA_primase_Znf_CHC2"/>
</dbReference>
<proteinExistence type="predicted"/>
<dbReference type="PANTHER" id="PTHR30313:SF2">
    <property type="entry name" value="DNA PRIMASE"/>
    <property type="match status" value="1"/>
</dbReference>
<keyword evidence="2" id="KW-0863">Zinc-finger</keyword>
<dbReference type="SMART" id="SM00400">
    <property type="entry name" value="ZnF_CHCC"/>
    <property type="match status" value="1"/>
</dbReference>
<sequence length="384" mass="41494">MTGGEARPIQTEDIKVKLSIDAVIGNVIALRRSGAELIGLCPFHQEKTPSFFVHPGKQLYLCRGCGAGGDVVTFYREYHGVDFKEAILALAQLAGIPVPEEAMLQAKPKQSLAPKPAARAGAATTVGQEERQRRQLQDRISLIWRESLPANGTPVETYLRGRGVDLEAIDGVPITLRFHPELAHIHKETGQRSWWPAMVAAVQSPTGKLVAVHRTYLATPDAAGRVRKAPKDRVPKSKLMLGPCVTGGTRLAPAGERLGISEGIENGLVVMSALARAGNPLPVWAALTLGNIGGGGEPGYPSRRHPIDPEKRVQTEHPDMSRPGIVLPPKVRQVVILGDGDSDPYCTRAIVNRGVRRWQAESREVEIIWANPAMDFCDMAGGGE</sequence>
<comment type="caution">
    <text evidence="6">The sequence shown here is derived from an EMBL/GenBank/DDBJ whole genome shotgun (WGS) entry which is preliminary data.</text>
</comment>
<keyword evidence="1" id="KW-0479">Metal-binding</keyword>
<evidence type="ECO:0000313" key="7">
    <source>
        <dbReference type="Proteomes" id="UP001279642"/>
    </source>
</evidence>
<evidence type="ECO:0000256" key="3">
    <source>
        <dbReference type="ARBA" id="ARBA00022833"/>
    </source>
</evidence>
<dbReference type="InterPro" id="IPR050219">
    <property type="entry name" value="DnaG_primase"/>
</dbReference>
<protein>
    <submittedName>
        <fullName evidence="6">CHC2 zinc finger domain-containing protein</fullName>
    </submittedName>
</protein>
<reference evidence="6 7" key="1">
    <citation type="journal article" date="2016" name="Antonie Van Leeuwenhoek">
        <title>Dongia soli sp. nov., isolated from soil from Dokdo, Korea.</title>
        <authorList>
            <person name="Kim D.U."/>
            <person name="Lee H."/>
            <person name="Kim H."/>
            <person name="Kim S.G."/>
            <person name="Ka J.O."/>
        </authorList>
    </citation>
    <scope>NUCLEOTIDE SEQUENCE [LARGE SCALE GENOMIC DNA]</scope>
    <source>
        <strain evidence="6 7">D78</strain>
    </source>
</reference>
<evidence type="ECO:0000256" key="2">
    <source>
        <dbReference type="ARBA" id="ARBA00022771"/>
    </source>
</evidence>
<evidence type="ECO:0000256" key="1">
    <source>
        <dbReference type="ARBA" id="ARBA00022723"/>
    </source>
</evidence>
<dbReference type="Proteomes" id="UP001279642">
    <property type="component" value="Unassembled WGS sequence"/>
</dbReference>